<evidence type="ECO:0000313" key="2">
    <source>
        <dbReference type="Proteomes" id="UP000587527"/>
    </source>
</evidence>
<protein>
    <submittedName>
        <fullName evidence="1">Uncharacterized protein</fullName>
    </submittedName>
</protein>
<keyword evidence="2" id="KW-1185">Reference proteome</keyword>
<evidence type="ECO:0000313" key="1">
    <source>
        <dbReference type="EMBL" id="MBB5874620.1"/>
    </source>
</evidence>
<accession>A0A841C6Q9</accession>
<organism evidence="1 2">
    <name type="scientific">Allocatelliglobosispora scoriae</name>
    <dbReference type="NCBI Taxonomy" id="643052"/>
    <lineage>
        <taxon>Bacteria</taxon>
        <taxon>Bacillati</taxon>
        <taxon>Actinomycetota</taxon>
        <taxon>Actinomycetes</taxon>
        <taxon>Micromonosporales</taxon>
        <taxon>Micromonosporaceae</taxon>
        <taxon>Allocatelliglobosispora</taxon>
    </lineage>
</organism>
<dbReference type="EMBL" id="JACHMN010000003">
    <property type="protein sequence ID" value="MBB5874620.1"/>
    <property type="molecule type" value="Genomic_DNA"/>
</dbReference>
<reference evidence="1 2" key="1">
    <citation type="submission" date="2020-08" db="EMBL/GenBank/DDBJ databases">
        <title>Sequencing the genomes of 1000 actinobacteria strains.</title>
        <authorList>
            <person name="Klenk H.-P."/>
        </authorList>
    </citation>
    <scope>NUCLEOTIDE SEQUENCE [LARGE SCALE GENOMIC DNA]</scope>
    <source>
        <strain evidence="1 2">DSM 45362</strain>
    </source>
</reference>
<comment type="caution">
    <text evidence="1">The sequence shown here is derived from an EMBL/GenBank/DDBJ whole genome shotgun (WGS) entry which is preliminary data.</text>
</comment>
<name>A0A841C6Q9_9ACTN</name>
<dbReference type="AlphaFoldDB" id="A0A841C6Q9"/>
<dbReference type="RefSeq" id="WP_184846884.1">
    <property type="nucleotide sequence ID" value="NZ_JACHMN010000003.1"/>
</dbReference>
<gene>
    <name evidence="1" type="ORF">F4553_008054</name>
</gene>
<dbReference type="Proteomes" id="UP000587527">
    <property type="component" value="Unassembled WGS sequence"/>
</dbReference>
<proteinExistence type="predicted"/>
<sequence length="233" mass="25620">MSSPVPQAVIICFPAGAEPGPADAVDRLQRLLHFGGHLQPRFRIRRAALTGWVSRWSARHLLETRRRNGAVRFAAGGRVGRLDLTATVAAAHAEGTAVWREWDRTVAKGTLRARVWQEFLDRHLADPKALTRTAARRAFEAQPRVVAMIASHGNPAAALRFDPDELEAFQAGEHAFVAVRWQHAITGDALITADGQVLAPVTGSLADRIRYQQRAAAYIQQVKSREYLVAVAT</sequence>